<dbReference type="Pfam" id="PF06835">
    <property type="entry name" value="LptC"/>
    <property type="match status" value="1"/>
</dbReference>
<dbReference type="PANTHER" id="PTHR37481">
    <property type="entry name" value="LIPOPOLYSACCHARIDE EXPORT SYSTEM PROTEIN LPTC"/>
    <property type="match status" value="1"/>
</dbReference>
<dbReference type="GO" id="GO:0015221">
    <property type="term" value="F:lipopolysaccharide transmembrane transporter activity"/>
    <property type="evidence" value="ECO:0007669"/>
    <property type="project" value="InterPro"/>
</dbReference>
<keyword evidence="1 6" id="KW-1003">Cell membrane</keyword>
<dbReference type="GeneID" id="93735457"/>
<dbReference type="OrthoDB" id="5659892at2"/>
<keyword evidence="3 6" id="KW-0812">Transmembrane</keyword>
<dbReference type="InterPro" id="IPR026265">
    <property type="entry name" value="LptC"/>
</dbReference>
<dbReference type="EMBL" id="FR904237">
    <property type="protein sequence ID" value="CDG48692.1"/>
    <property type="molecule type" value="Genomic_DNA"/>
</dbReference>
<dbReference type="InterPro" id="IPR010664">
    <property type="entry name" value="LipoPS_assembly_LptC-rel"/>
</dbReference>
<dbReference type="GO" id="GO:0030288">
    <property type="term" value="C:outer membrane-bounded periplasmic space"/>
    <property type="evidence" value="ECO:0007669"/>
    <property type="project" value="TreeGrafter"/>
</dbReference>
<comment type="function">
    <text evidence="6">Involved in the assembly of lipopolysaccharide (LPS). Required for the translocation of LPS from the inner membrane to the outer membrane. Facilitates the transfer of LPS from the inner membrane to the periplasmic protein LptA. Could be a docking site for LptA.</text>
</comment>
<organism evidence="8">
    <name type="scientific">Serratia symbiotica SCt-VLC</name>
    <dbReference type="NCBI Taxonomy" id="1347341"/>
    <lineage>
        <taxon>Bacteria</taxon>
        <taxon>Pseudomonadati</taxon>
        <taxon>Pseudomonadota</taxon>
        <taxon>Gammaproteobacteria</taxon>
        <taxon>Enterobacterales</taxon>
        <taxon>Yersiniaceae</taxon>
        <taxon>Serratia</taxon>
        <taxon>Serratia symbiotica</taxon>
    </lineage>
</organism>
<evidence type="ECO:0000313" key="8">
    <source>
        <dbReference type="EMBL" id="CDG48692.1"/>
    </source>
</evidence>
<dbReference type="GO" id="GO:0043165">
    <property type="term" value="P:Gram-negative-bacterium-type cell outer membrane assembly"/>
    <property type="evidence" value="ECO:0007669"/>
    <property type="project" value="UniProtKB-UniRule"/>
</dbReference>
<evidence type="ECO:0000256" key="2">
    <source>
        <dbReference type="ARBA" id="ARBA00022519"/>
    </source>
</evidence>
<protein>
    <recommendedName>
        <fullName evidence="6 7">Lipopolysaccharide export system protein LptC</fullName>
    </recommendedName>
</protein>
<dbReference type="GO" id="GO:0005886">
    <property type="term" value="C:plasma membrane"/>
    <property type="evidence" value="ECO:0007669"/>
    <property type="project" value="UniProtKB-SubCell"/>
</dbReference>
<comment type="similarity">
    <text evidence="6 7">Belongs to the LptC family.</text>
</comment>
<evidence type="ECO:0000256" key="3">
    <source>
        <dbReference type="ARBA" id="ARBA00022692"/>
    </source>
</evidence>
<sequence length="192" mass="21638">MSKTKLWITLLLAVIALALIGWNMADFSDDTAPQPVNDQTPTYQSEHTVTVVYNPVGKLSYKLVAEDVKYYTTGELSWFTQPVMTLFDKDALATWSVRADRAKLTKNRILYLYGHVEVDSLTATSQLEKIKTDNAQVDLITQDVSSDEEVTLYGTNFTSNGMKMRGNLRAKTAELIDKVKTNYEIQNQKTTP</sequence>
<keyword evidence="5 6" id="KW-0472">Membrane</keyword>
<dbReference type="PANTHER" id="PTHR37481:SF1">
    <property type="entry name" value="LIPOPOLYSACCHARIDE EXPORT SYSTEM PROTEIN LPTC"/>
    <property type="match status" value="1"/>
</dbReference>
<name>A0A068RC28_9GAMM</name>
<dbReference type="GO" id="GO:0017089">
    <property type="term" value="F:glycolipid transfer activity"/>
    <property type="evidence" value="ECO:0007669"/>
    <property type="project" value="TreeGrafter"/>
</dbReference>
<dbReference type="AlphaFoldDB" id="A0A068RC28"/>
<evidence type="ECO:0000256" key="6">
    <source>
        <dbReference type="HAMAP-Rule" id="MF_01915"/>
    </source>
</evidence>
<comment type="subunit">
    <text evidence="6">Component of the lipopolysaccharide transport and assembly complex. Interacts with LptA and the LptBFG transporter complex.</text>
</comment>
<evidence type="ECO:0000256" key="7">
    <source>
        <dbReference type="PIRNR" id="PIRNR028513"/>
    </source>
</evidence>
<keyword evidence="2 6" id="KW-0997">Cell inner membrane</keyword>
<dbReference type="InterPro" id="IPR052363">
    <property type="entry name" value="LPS_export_LptC"/>
</dbReference>
<dbReference type="Gene3D" id="2.60.450.10">
    <property type="entry name" value="Lipopolysaccharide (LPS) transport protein A like domain"/>
    <property type="match status" value="1"/>
</dbReference>
<evidence type="ECO:0000256" key="4">
    <source>
        <dbReference type="ARBA" id="ARBA00022989"/>
    </source>
</evidence>
<proteinExistence type="inferred from homology"/>
<gene>
    <name evidence="6 8" type="primary">lptC</name>
    <name evidence="8" type="ORF">SCTVLC_2019</name>
</gene>
<evidence type="ECO:0000256" key="5">
    <source>
        <dbReference type="ARBA" id="ARBA00023136"/>
    </source>
</evidence>
<dbReference type="PIRSF" id="PIRSF028513">
    <property type="entry name" value="LptC"/>
    <property type="match status" value="1"/>
</dbReference>
<comment type="function">
    <text evidence="7">Required for the translocation of lipopolysaccharide (LPS) from the inner membrane to the outer membrane.</text>
</comment>
<dbReference type="NCBIfam" id="NF008142">
    <property type="entry name" value="PRK10893.1"/>
    <property type="match status" value="1"/>
</dbReference>
<evidence type="ECO:0000256" key="1">
    <source>
        <dbReference type="ARBA" id="ARBA00022475"/>
    </source>
</evidence>
<reference evidence="8" key="2">
    <citation type="journal article" date="2014" name="Genome Biol. Evol.">
        <title>Settling down: the genome of Serratia symbiotica from the aphid Cinara tujafilina zooms in on the process of accommodation to a cooperative intracellular life.</title>
        <authorList>
            <person name="Manzano-Marin A."/>
            <person name="Latorre A."/>
        </authorList>
    </citation>
    <scope>NUCLEOTIDE SEQUENCE</scope>
    <source>
        <strain evidence="8">SCt-VLC</strain>
    </source>
</reference>
<dbReference type="HAMAP" id="MF_01915">
    <property type="entry name" value="LPS_assembly_LptC"/>
    <property type="match status" value="1"/>
</dbReference>
<dbReference type="NCBIfam" id="TIGR04409">
    <property type="entry name" value="LptC_YrbK"/>
    <property type="match status" value="1"/>
</dbReference>
<dbReference type="RefSeq" id="WP_040263303.1">
    <property type="nucleotide sequence ID" value="NZ_FR904237.1"/>
</dbReference>
<keyword evidence="4 6" id="KW-1133">Transmembrane helix</keyword>
<reference evidence="8" key="1">
    <citation type="submission" date="2013-06" db="EMBL/GenBank/DDBJ databases">
        <authorList>
            <person name="Mazano-Marin A."/>
        </authorList>
    </citation>
    <scope>NUCLEOTIDE SEQUENCE</scope>
    <source>
        <strain evidence="8">SCt-VLC</strain>
    </source>
</reference>
<accession>A0A068RC28</accession>
<comment type="subcellular location">
    <subcellularLocation>
        <location evidence="6">Cell inner membrane</location>
        <topology evidence="6">Single-pass membrane protein</topology>
    </subcellularLocation>
</comment>